<evidence type="ECO:0000313" key="3">
    <source>
        <dbReference type="Proteomes" id="UP001589532"/>
    </source>
</evidence>
<proteinExistence type="predicted"/>
<feature type="signal peptide" evidence="1">
    <location>
        <begin position="1"/>
        <end position="26"/>
    </location>
</feature>
<keyword evidence="3" id="KW-1185">Reference proteome</keyword>
<keyword evidence="1" id="KW-0732">Signal</keyword>
<protein>
    <submittedName>
        <fullName evidence="2">Uncharacterized protein</fullName>
    </submittedName>
</protein>
<dbReference type="Proteomes" id="UP001589532">
    <property type="component" value="Unassembled WGS sequence"/>
</dbReference>
<comment type="caution">
    <text evidence="2">The sequence shown here is derived from an EMBL/GenBank/DDBJ whole genome shotgun (WGS) entry which is preliminary data.</text>
</comment>
<sequence length="113" mass="12834">MRRRTFIAGTGALGLTAWGWPTAAHAAPNTDSLNYYDQSQQIYAPVYDTYLRLNVVHETGPGLVHIFVNRQLRATFQDHGAATHYFKCGLYGRASMSNRNDVHIKDIHLYRKP</sequence>
<gene>
    <name evidence="2" type="ORF">ACFFSA_00605</name>
</gene>
<dbReference type="RefSeq" id="WP_344986668.1">
    <property type="nucleotide sequence ID" value="NZ_BAAAXV010000001.1"/>
</dbReference>
<reference evidence="2 3" key="1">
    <citation type="submission" date="2024-09" db="EMBL/GenBank/DDBJ databases">
        <authorList>
            <person name="Sun Q."/>
            <person name="Mori K."/>
        </authorList>
    </citation>
    <scope>NUCLEOTIDE SEQUENCE [LARGE SCALE GENOMIC DNA]</scope>
    <source>
        <strain evidence="2 3">JCM 3143</strain>
    </source>
</reference>
<accession>A0ABV5RQA6</accession>
<dbReference type="PANTHER" id="PTHR33681">
    <property type="entry name" value="BINDING PROTEIN, PUTATIVE, EXPRESSED-RELATED"/>
    <property type="match status" value="1"/>
</dbReference>
<evidence type="ECO:0000256" key="1">
    <source>
        <dbReference type="SAM" id="SignalP"/>
    </source>
</evidence>
<feature type="chain" id="PRO_5046240460" evidence="1">
    <location>
        <begin position="27"/>
        <end position="113"/>
    </location>
</feature>
<dbReference type="EMBL" id="JBHMBW010000001">
    <property type="protein sequence ID" value="MFB9621569.1"/>
    <property type="molecule type" value="Genomic_DNA"/>
</dbReference>
<organism evidence="2 3">
    <name type="scientific">Nonomuraea helvata</name>
    <dbReference type="NCBI Taxonomy" id="37484"/>
    <lineage>
        <taxon>Bacteria</taxon>
        <taxon>Bacillati</taxon>
        <taxon>Actinomycetota</taxon>
        <taxon>Actinomycetes</taxon>
        <taxon>Streptosporangiales</taxon>
        <taxon>Streptosporangiaceae</taxon>
        <taxon>Nonomuraea</taxon>
    </lineage>
</organism>
<name>A0ABV5RQA6_9ACTN</name>
<dbReference type="PANTHER" id="PTHR33681:SF4">
    <property type="entry name" value="OS12G0171100 PROTEIN"/>
    <property type="match status" value="1"/>
</dbReference>
<evidence type="ECO:0000313" key="2">
    <source>
        <dbReference type="EMBL" id="MFB9621569.1"/>
    </source>
</evidence>